<evidence type="ECO:0000313" key="3">
    <source>
        <dbReference type="Proteomes" id="UP001420932"/>
    </source>
</evidence>
<feature type="region of interest" description="Disordered" evidence="1">
    <location>
        <begin position="67"/>
        <end position="88"/>
    </location>
</feature>
<evidence type="ECO:0000256" key="1">
    <source>
        <dbReference type="SAM" id="MobiDB-lite"/>
    </source>
</evidence>
<organism evidence="2 3">
    <name type="scientific">Stephania yunnanensis</name>
    <dbReference type="NCBI Taxonomy" id="152371"/>
    <lineage>
        <taxon>Eukaryota</taxon>
        <taxon>Viridiplantae</taxon>
        <taxon>Streptophyta</taxon>
        <taxon>Embryophyta</taxon>
        <taxon>Tracheophyta</taxon>
        <taxon>Spermatophyta</taxon>
        <taxon>Magnoliopsida</taxon>
        <taxon>Ranunculales</taxon>
        <taxon>Menispermaceae</taxon>
        <taxon>Menispermoideae</taxon>
        <taxon>Cissampelideae</taxon>
        <taxon>Stephania</taxon>
    </lineage>
</organism>
<comment type="caution">
    <text evidence="2">The sequence shown here is derived from an EMBL/GenBank/DDBJ whole genome shotgun (WGS) entry which is preliminary data.</text>
</comment>
<protein>
    <submittedName>
        <fullName evidence="2">Uncharacterized protein</fullName>
    </submittedName>
</protein>
<reference evidence="2 3" key="1">
    <citation type="submission" date="2024-01" db="EMBL/GenBank/DDBJ databases">
        <title>Genome assemblies of Stephania.</title>
        <authorList>
            <person name="Yang L."/>
        </authorList>
    </citation>
    <scope>NUCLEOTIDE SEQUENCE [LARGE SCALE GENOMIC DNA]</scope>
    <source>
        <strain evidence="2">YNDBR</strain>
        <tissue evidence="2">Leaf</tissue>
    </source>
</reference>
<gene>
    <name evidence="2" type="ORF">Syun_003918</name>
</gene>
<keyword evidence="3" id="KW-1185">Reference proteome</keyword>
<accession>A0AAP0Q4D8</accession>
<evidence type="ECO:0000313" key="2">
    <source>
        <dbReference type="EMBL" id="KAK9163016.1"/>
    </source>
</evidence>
<dbReference type="AlphaFoldDB" id="A0AAP0Q4D8"/>
<name>A0AAP0Q4D8_9MAGN</name>
<dbReference type="Proteomes" id="UP001420932">
    <property type="component" value="Unassembled WGS sequence"/>
</dbReference>
<proteinExistence type="predicted"/>
<dbReference type="EMBL" id="JBBNAF010000002">
    <property type="protein sequence ID" value="KAK9163016.1"/>
    <property type="molecule type" value="Genomic_DNA"/>
</dbReference>
<sequence>MLDEKELCNTRPISYLEENVNVDILKNVQMNEVTQVENYWSETTKRLEVLQIESEIVIAQDEVEENEMKTEVISERSEESQKERKEDQPLVLVKPSTLSCIFVKPYKGMEVNEHSQIFYATNTFVLDDHD</sequence>